<dbReference type="PANTHER" id="PTHR39473">
    <property type="match status" value="1"/>
</dbReference>
<keyword evidence="2" id="KW-1185">Reference proteome</keyword>
<reference evidence="1 2" key="1">
    <citation type="submission" date="2021-12" db="EMBL/GenBank/DDBJ databases">
        <title>Genome sequencing of bacteria with rrn-lacking chromosome and rrn-plasmid.</title>
        <authorList>
            <person name="Anda M."/>
            <person name="Iwasaki W."/>
        </authorList>
    </citation>
    <scope>NUCLEOTIDE SEQUENCE [LARGE SCALE GENOMIC DNA]</scope>
    <source>
        <strain evidence="1 2">DSM 100852</strain>
    </source>
</reference>
<protein>
    <recommendedName>
        <fullName evidence="3">DinB family protein</fullName>
    </recommendedName>
</protein>
<evidence type="ECO:0000313" key="2">
    <source>
        <dbReference type="Proteomes" id="UP001348817"/>
    </source>
</evidence>
<dbReference type="EMBL" id="AP025314">
    <property type="protein sequence ID" value="BDD09804.1"/>
    <property type="molecule type" value="Genomic_DNA"/>
</dbReference>
<dbReference type="AlphaFoldDB" id="A0AAU9CTN9"/>
<evidence type="ECO:0008006" key="3">
    <source>
        <dbReference type="Google" id="ProtNLM"/>
    </source>
</evidence>
<dbReference type="KEGG" id="fax:FUAX_22360"/>
<organism evidence="1 2">
    <name type="scientific">Fulvitalea axinellae</name>
    <dbReference type="NCBI Taxonomy" id="1182444"/>
    <lineage>
        <taxon>Bacteria</taxon>
        <taxon>Pseudomonadati</taxon>
        <taxon>Bacteroidota</taxon>
        <taxon>Cytophagia</taxon>
        <taxon>Cytophagales</taxon>
        <taxon>Persicobacteraceae</taxon>
        <taxon>Fulvitalea</taxon>
    </lineage>
</organism>
<gene>
    <name evidence="1" type="ORF">FUAX_22360</name>
</gene>
<name>A0AAU9CTN9_9BACT</name>
<accession>A0AAU9CTN9</accession>
<dbReference type="Proteomes" id="UP001348817">
    <property type="component" value="Chromosome"/>
</dbReference>
<proteinExistence type="predicted"/>
<dbReference type="PANTHER" id="PTHR39473:SF1">
    <property type="entry name" value="DINB-LIKE DOMAIN-CONTAINING PROTEIN"/>
    <property type="match status" value="1"/>
</dbReference>
<sequence length="167" mass="18889">MKTKSVSIELFKQLLFVCDQIGEKAFTDKLEILSGSTIGQHIRHIVEFYDCLMRSSETGSLCYDKRAHDKSLESDMGKMVAKIHELNGWLGSLESDKTLELEIAYPLSGVDKEKMGTSVLREIVYNIEHMIHHMAIIKIGLNQSFPDLKLPAHFGVAQSTVVYQMQN</sequence>
<dbReference type="RefSeq" id="WP_338391395.1">
    <property type="nucleotide sequence ID" value="NZ_AP025314.1"/>
</dbReference>
<evidence type="ECO:0000313" key="1">
    <source>
        <dbReference type="EMBL" id="BDD09804.1"/>
    </source>
</evidence>